<proteinExistence type="predicted"/>
<evidence type="ECO:0000313" key="1">
    <source>
        <dbReference type="EMBL" id="KAG5601239.1"/>
    </source>
</evidence>
<evidence type="ECO:0000313" key="2">
    <source>
        <dbReference type="Proteomes" id="UP000824120"/>
    </source>
</evidence>
<protein>
    <submittedName>
        <fullName evidence="1">Uncharacterized protein</fullName>
    </submittedName>
</protein>
<comment type="caution">
    <text evidence="1">The sequence shown here is derived from an EMBL/GenBank/DDBJ whole genome shotgun (WGS) entry which is preliminary data.</text>
</comment>
<organism evidence="1 2">
    <name type="scientific">Solanum commersonii</name>
    <name type="common">Commerson's wild potato</name>
    <name type="synonym">Commerson's nightshade</name>
    <dbReference type="NCBI Taxonomy" id="4109"/>
    <lineage>
        <taxon>Eukaryota</taxon>
        <taxon>Viridiplantae</taxon>
        <taxon>Streptophyta</taxon>
        <taxon>Embryophyta</taxon>
        <taxon>Tracheophyta</taxon>
        <taxon>Spermatophyta</taxon>
        <taxon>Magnoliopsida</taxon>
        <taxon>eudicotyledons</taxon>
        <taxon>Gunneridae</taxon>
        <taxon>Pentapetalae</taxon>
        <taxon>asterids</taxon>
        <taxon>lamiids</taxon>
        <taxon>Solanales</taxon>
        <taxon>Solanaceae</taxon>
        <taxon>Solanoideae</taxon>
        <taxon>Solaneae</taxon>
        <taxon>Solanum</taxon>
    </lineage>
</organism>
<sequence>MKSFLPIGLKEIDSKRNECKDGSPIRLEQKGSCTQKWWKQILARPLSKNQYALMEQKRRNKRLSSTKQKRATRQRYTTPLYIAILNDHITSTIGFITISSFEKQSVISMLGELEYY</sequence>
<keyword evidence="2" id="KW-1185">Reference proteome</keyword>
<dbReference type="AlphaFoldDB" id="A0A9J5YND5"/>
<accession>A0A9J5YND5</accession>
<dbReference type="EMBL" id="JACXVP010000006">
    <property type="protein sequence ID" value="KAG5601239.1"/>
    <property type="molecule type" value="Genomic_DNA"/>
</dbReference>
<gene>
    <name evidence="1" type="ORF">H5410_032609</name>
</gene>
<name>A0A9J5YND5_SOLCO</name>
<dbReference type="Proteomes" id="UP000824120">
    <property type="component" value="Chromosome 6"/>
</dbReference>
<reference evidence="1 2" key="1">
    <citation type="submission" date="2020-09" db="EMBL/GenBank/DDBJ databases">
        <title>De no assembly of potato wild relative species, Solanum commersonii.</title>
        <authorList>
            <person name="Cho K."/>
        </authorList>
    </citation>
    <scope>NUCLEOTIDE SEQUENCE [LARGE SCALE GENOMIC DNA]</scope>
    <source>
        <strain evidence="1">LZ3.2</strain>
        <tissue evidence="1">Leaf</tissue>
    </source>
</reference>